<feature type="compositionally biased region" description="Low complexity" evidence="1">
    <location>
        <begin position="508"/>
        <end position="533"/>
    </location>
</feature>
<organism evidence="2 3">
    <name type="scientific">Volvox africanus</name>
    <dbReference type="NCBI Taxonomy" id="51714"/>
    <lineage>
        <taxon>Eukaryota</taxon>
        <taxon>Viridiplantae</taxon>
        <taxon>Chlorophyta</taxon>
        <taxon>core chlorophytes</taxon>
        <taxon>Chlorophyceae</taxon>
        <taxon>CS clade</taxon>
        <taxon>Chlamydomonadales</taxon>
        <taxon>Volvocaceae</taxon>
        <taxon>Volvox</taxon>
    </lineage>
</organism>
<dbReference type="Gene3D" id="3.30.450.40">
    <property type="match status" value="1"/>
</dbReference>
<keyword evidence="3" id="KW-1185">Reference proteome</keyword>
<dbReference type="AlphaFoldDB" id="A0A8J4EYB6"/>
<sequence>MPRRMRSKWLDIASSSEVHNEEYASANSQASTSGRQHGARWFSVMQGIRRSLDVHFKSYYKIDIAYASTQRLSAPSDKLKALTRAVTETGLVDFCSIYLVHPARGTFGVMALSGIGSELYPPRLADEDGQRASRTCDSTSSSFLNVFTRCVFQVKDSNWCVEDVVASRAPWYYDCASAANGFGLPQDGSWLRRAGMRSLLALPCLQGNDVTGVLTVASKQKSLDHLLLHKLEELCYKITPIVTDAVVEYSMLLGNRRIAAPYESITDFAHEVLGELLNLDRAVVASVSSSHQCAGNAQVAPHAAAVTAPRNRRQSATGAAGSRARKAAAEPSAFDAMAAMAAAAAAGFSWTAPTVTEALATAAAATVLSTPLPVQNHPIEVPSPGADTYHTAYTDAASYSVVLTSELPSLPLESTFTSSLTSERPTPTPAEMAMSRPTPVLEFAGDDVALTPTTRDWCRAPLVTTSRSLPDHNTATAAAAGAAAIDYLRGSDAAPCYMPQCQKYPELQQQHHQQQQQQKAGGNGVNSGVASSAEHNASRSTRSLSCVEFSGGLADAREELVSSQKVVPIAVAAIAAAPAVAPDCACNAAAASIGDTPRRLRAPPGCNNAVAGDAGWEGARTLKPGDRFMIESPSTEELAEVLRHANANVNGWSSKNMESRIMQRGLPLESSSGGSNVARSHIAPAVPATATSLLAPPVVPPTTASMCAARDSSCTTDYSIVATDTVTSYGYTNSSHNTIPAMLYGSTVPRLSGVWDSQCGGGGVSGEVGDVRHGVTRGRWSRDSAAAAAAVWSNEAAEAVAAAMRFTATTQAAADGRALAEPTQRGSDDPAPVWSACALGPAASASASDSLVPTCWPGCPAGKPAVLGGLYGIRESGPVPSPQLSLEFSDSDDGGVVVVDMPSSGSSGGAFMLSSGLGVEAMHRQQEKRRGCEGGWSHKADLSTVFSPSCENTAVEERQVVYA</sequence>
<comment type="caution">
    <text evidence="2">The sequence shown here is derived from an EMBL/GenBank/DDBJ whole genome shotgun (WGS) entry which is preliminary data.</text>
</comment>
<proteinExistence type="predicted"/>
<feature type="region of interest" description="Disordered" evidence="1">
    <location>
        <begin position="302"/>
        <end position="324"/>
    </location>
</feature>
<evidence type="ECO:0000313" key="2">
    <source>
        <dbReference type="EMBL" id="GIL52137.1"/>
    </source>
</evidence>
<feature type="region of interest" description="Disordered" evidence="1">
    <location>
        <begin position="507"/>
        <end position="537"/>
    </location>
</feature>
<dbReference type="InterPro" id="IPR029016">
    <property type="entry name" value="GAF-like_dom_sf"/>
</dbReference>
<protein>
    <recommendedName>
        <fullName evidence="4">GAF domain-containing protein</fullName>
    </recommendedName>
</protein>
<dbReference type="SUPFAM" id="SSF55781">
    <property type="entry name" value="GAF domain-like"/>
    <property type="match status" value="1"/>
</dbReference>
<feature type="compositionally biased region" description="Low complexity" evidence="1">
    <location>
        <begin position="302"/>
        <end position="322"/>
    </location>
</feature>
<dbReference type="Proteomes" id="UP000747399">
    <property type="component" value="Unassembled WGS sequence"/>
</dbReference>
<gene>
    <name evidence="2" type="ORF">Vafri_8061</name>
</gene>
<evidence type="ECO:0000313" key="3">
    <source>
        <dbReference type="Proteomes" id="UP000747399"/>
    </source>
</evidence>
<reference evidence="2" key="1">
    <citation type="journal article" date="2021" name="Proc. Natl. Acad. Sci. U.S.A.">
        <title>Three genomes in the algal genus Volvox reveal the fate of a haploid sex-determining region after a transition to homothallism.</title>
        <authorList>
            <person name="Yamamoto K."/>
            <person name="Hamaji T."/>
            <person name="Kawai-Toyooka H."/>
            <person name="Matsuzaki R."/>
            <person name="Takahashi F."/>
            <person name="Nishimura Y."/>
            <person name="Kawachi M."/>
            <person name="Noguchi H."/>
            <person name="Minakuchi Y."/>
            <person name="Umen J.G."/>
            <person name="Toyoda A."/>
            <person name="Nozaki H."/>
        </authorList>
    </citation>
    <scope>NUCLEOTIDE SEQUENCE</scope>
    <source>
        <strain evidence="2">NIES-3780</strain>
    </source>
</reference>
<accession>A0A8J4EYB6</accession>
<name>A0A8J4EYB6_9CHLO</name>
<evidence type="ECO:0008006" key="4">
    <source>
        <dbReference type="Google" id="ProtNLM"/>
    </source>
</evidence>
<dbReference type="EMBL" id="BNCO01000012">
    <property type="protein sequence ID" value="GIL52137.1"/>
    <property type="molecule type" value="Genomic_DNA"/>
</dbReference>
<evidence type="ECO:0000256" key="1">
    <source>
        <dbReference type="SAM" id="MobiDB-lite"/>
    </source>
</evidence>